<dbReference type="EMBL" id="JAVRFG010000002">
    <property type="protein sequence ID" value="MDT0489300.1"/>
    <property type="molecule type" value="Genomic_DNA"/>
</dbReference>
<accession>A0ABU2VUL7</accession>
<reference evidence="3" key="1">
    <citation type="submission" date="2023-07" db="EMBL/GenBank/DDBJ databases">
        <title>30 novel species of actinomycetes from the DSMZ collection.</title>
        <authorList>
            <person name="Nouioui I."/>
        </authorList>
    </citation>
    <scope>NUCLEOTIDE SEQUENCE [LARGE SCALE GENOMIC DNA]</scope>
    <source>
        <strain evidence="3">DSM 40932</strain>
    </source>
</reference>
<evidence type="ECO:0000313" key="2">
    <source>
        <dbReference type="EMBL" id="MDT0489300.1"/>
    </source>
</evidence>
<name>A0ABU2VUL7_9ACTN</name>
<comment type="caution">
    <text evidence="2">The sequence shown here is derived from an EMBL/GenBank/DDBJ whole genome shotgun (WGS) entry which is preliminary data.</text>
</comment>
<gene>
    <name evidence="2" type="ORF">RM717_02110</name>
</gene>
<dbReference type="Proteomes" id="UP001180556">
    <property type="component" value="Unassembled WGS sequence"/>
</dbReference>
<evidence type="ECO:0000313" key="3">
    <source>
        <dbReference type="Proteomes" id="UP001180556"/>
    </source>
</evidence>
<proteinExistence type="predicted"/>
<keyword evidence="3" id="KW-1185">Reference proteome</keyword>
<dbReference type="RefSeq" id="WP_311595479.1">
    <property type="nucleotide sequence ID" value="NZ_JAVRFG010000002.1"/>
</dbReference>
<organism evidence="2 3">
    <name type="scientific">Streptomyces stephensoniae</name>
    <dbReference type="NCBI Taxonomy" id="3375367"/>
    <lineage>
        <taxon>Bacteria</taxon>
        <taxon>Bacillati</taxon>
        <taxon>Actinomycetota</taxon>
        <taxon>Actinomycetes</taxon>
        <taxon>Kitasatosporales</taxon>
        <taxon>Streptomycetaceae</taxon>
        <taxon>Streptomyces</taxon>
    </lineage>
</organism>
<evidence type="ECO:0000256" key="1">
    <source>
        <dbReference type="SAM" id="Coils"/>
    </source>
</evidence>
<protein>
    <submittedName>
        <fullName evidence="2">Uncharacterized protein</fullName>
    </submittedName>
</protein>
<feature type="coiled-coil region" evidence="1">
    <location>
        <begin position="113"/>
        <end position="140"/>
    </location>
</feature>
<keyword evidence="1" id="KW-0175">Coiled coil</keyword>
<sequence>MGFDVDKDLYFVSKEISGVKKSLTGFSHSVTALKLDVEALKVVVSVVAVTSQILKVDYSLWKVDEKGITFRGVQKVTWKNVKEAESAKASEKEKKLDDRLKAMFLAKTEGEEIRKAREAARSAKESADDANRDIARLRSQLRSVGSGIDLGARSRKRDEFNKMRTSVQRLSQALGGI</sequence>